<dbReference type="AlphaFoldDB" id="A0ABD3E7C1"/>
<evidence type="ECO:0000256" key="4">
    <source>
        <dbReference type="ARBA" id="ARBA00023163"/>
    </source>
</evidence>
<dbReference type="SUPFAM" id="SSF101936">
    <property type="entry name" value="DNA-binding pseudobarrel domain"/>
    <property type="match status" value="1"/>
</dbReference>
<protein>
    <recommendedName>
        <fullName evidence="6">TF-B3 domain-containing protein</fullName>
    </recommendedName>
</protein>
<evidence type="ECO:0000256" key="5">
    <source>
        <dbReference type="ARBA" id="ARBA00023242"/>
    </source>
</evidence>
<comment type="subcellular location">
    <subcellularLocation>
        <location evidence="1">Nucleus</location>
    </subcellularLocation>
</comment>
<dbReference type="PROSITE" id="PS50863">
    <property type="entry name" value="B3"/>
    <property type="match status" value="1"/>
</dbReference>
<evidence type="ECO:0000259" key="6">
    <source>
        <dbReference type="PROSITE" id="PS50863"/>
    </source>
</evidence>
<evidence type="ECO:0000256" key="2">
    <source>
        <dbReference type="ARBA" id="ARBA00023015"/>
    </source>
</evidence>
<dbReference type="GO" id="GO:0005634">
    <property type="term" value="C:nucleus"/>
    <property type="evidence" value="ECO:0007669"/>
    <property type="project" value="UniProtKB-SubCell"/>
</dbReference>
<reference evidence="8" key="1">
    <citation type="journal article" date="2024" name="IScience">
        <title>Strigolactones Initiate the Formation of Haustorium-like Structures in Castilleja.</title>
        <authorList>
            <person name="Buerger M."/>
            <person name="Peterson D."/>
            <person name="Chory J."/>
        </authorList>
    </citation>
    <scope>NUCLEOTIDE SEQUENCE [LARGE SCALE GENOMIC DNA]</scope>
</reference>
<sequence length="101" mass="11451">MDTVYALNSGWATFLRIHRLKEGDRLLFYKFYQKSVCEKDCFYSLRLETNDGLAVDDPVVVKDMVDHMKRTLEMCALLETGQSVSGEDETKNDDGFSGGAN</sequence>
<evidence type="ECO:0000256" key="1">
    <source>
        <dbReference type="ARBA" id="ARBA00004123"/>
    </source>
</evidence>
<feature type="domain" description="TF-B3" evidence="6">
    <location>
        <begin position="1"/>
        <end position="51"/>
    </location>
</feature>
<comment type="caution">
    <text evidence="7">The sequence shown here is derived from an EMBL/GenBank/DDBJ whole genome shotgun (WGS) entry which is preliminary data.</text>
</comment>
<dbReference type="InterPro" id="IPR015300">
    <property type="entry name" value="DNA-bd_pseudobarrel_sf"/>
</dbReference>
<keyword evidence="4" id="KW-0804">Transcription</keyword>
<dbReference type="InterPro" id="IPR003340">
    <property type="entry name" value="B3_DNA-bd"/>
</dbReference>
<keyword evidence="8" id="KW-1185">Reference proteome</keyword>
<name>A0ABD3E7C1_9LAMI</name>
<dbReference type="EMBL" id="JAVIJP010000007">
    <property type="protein sequence ID" value="KAL3650072.1"/>
    <property type="molecule type" value="Genomic_DNA"/>
</dbReference>
<evidence type="ECO:0000313" key="7">
    <source>
        <dbReference type="EMBL" id="KAL3650072.1"/>
    </source>
</evidence>
<proteinExistence type="predicted"/>
<accession>A0ABD3E7C1</accession>
<evidence type="ECO:0000256" key="3">
    <source>
        <dbReference type="ARBA" id="ARBA00023125"/>
    </source>
</evidence>
<dbReference type="Proteomes" id="UP001632038">
    <property type="component" value="Unassembled WGS sequence"/>
</dbReference>
<keyword evidence="5" id="KW-0539">Nucleus</keyword>
<evidence type="ECO:0000313" key="8">
    <source>
        <dbReference type="Proteomes" id="UP001632038"/>
    </source>
</evidence>
<organism evidence="7 8">
    <name type="scientific">Castilleja foliolosa</name>
    <dbReference type="NCBI Taxonomy" id="1961234"/>
    <lineage>
        <taxon>Eukaryota</taxon>
        <taxon>Viridiplantae</taxon>
        <taxon>Streptophyta</taxon>
        <taxon>Embryophyta</taxon>
        <taxon>Tracheophyta</taxon>
        <taxon>Spermatophyta</taxon>
        <taxon>Magnoliopsida</taxon>
        <taxon>eudicotyledons</taxon>
        <taxon>Gunneridae</taxon>
        <taxon>Pentapetalae</taxon>
        <taxon>asterids</taxon>
        <taxon>lamiids</taxon>
        <taxon>Lamiales</taxon>
        <taxon>Orobanchaceae</taxon>
        <taxon>Pedicularideae</taxon>
        <taxon>Castillejinae</taxon>
        <taxon>Castilleja</taxon>
    </lineage>
</organism>
<keyword evidence="2" id="KW-0805">Transcription regulation</keyword>
<gene>
    <name evidence="7" type="ORF">CASFOL_006475</name>
</gene>
<keyword evidence="3" id="KW-0238">DNA-binding</keyword>
<dbReference type="GO" id="GO:0003677">
    <property type="term" value="F:DNA binding"/>
    <property type="evidence" value="ECO:0007669"/>
    <property type="project" value="UniProtKB-KW"/>
</dbReference>